<dbReference type="RefSeq" id="WP_117390338.1">
    <property type="nucleotide sequence ID" value="NZ_QWDC01000001.1"/>
</dbReference>
<protein>
    <submittedName>
        <fullName evidence="6">DUF2207 domain-containing protein</fullName>
    </submittedName>
</protein>
<evidence type="ECO:0000256" key="3">
    <source>
        <dbReference type="SAM" id="SignalP"/>
    </source>
</evidence>
<feature type="compositionally biased region" description="Low complexity" evidence="1">
    <location>
        <begin position="595"/>
        <end position="613"/>
    </location>
</feature>
<keyword evidence="2" id="KW-0812">Transmembrane</keyword>
<feature type="chain" id="PRO_5016721507" evidence="3">
    <location>
        <begin position="22"/>
        <end position="632"/>
    </location>
</feature>
<feature type="transmembrane region" description="Helical" evidence="2">
    <location>
        <begin position="390"/>
        <end position="409"/>
    </location>
</feature>
<evidence type="ECO:0000259" key="4">
    <source>
        <dbReference type="Pfam" id="PF09972"/>
    </source>
</evidence>
<dbReference type="OrthoDB" id="9767603at2"/>
<proteinExistence type="predicted"/>
<comment type="caution">
    <text evidence="6">The sequence shown here is derived from an EMBL/GenBank/DDBJ whole genome shotgun (WGS) entry which is preliminary data.</text>
</comment>
<evidence type="ECO:0000313" key="6">
    <source>
        <dbReference type="EMBL" id="RFZ94780.1"/>
    </source>
</evidence>
<evidence type="ECO:0000256" key="2">
    <source>
        <dbReference type="SAM" id="Phobius"/>
    </source>
</evidence>
<organism evidence="6 7">
    <name type="scientific">Mucilaginibacter conchicola</name>
    <dbReference type="NCBI Taxonomy" id="2303333"/>
    <lineage>
        <taxon>Bacteria</taxon>
        <taxon>Pseudomonadati</taxon>
        <taxon>Bacteroidota</taxon>
        <taxon>Sphingobacteriia</taxon>
        <taxon>Sphingobacteriales</taxon>
        <taxon>Sphingobacteriaceae</taxon>
        <taxon>Mucilaginibacter</taxon>
    </lineage>
</organism>
<feature type="domain" description="Predicted membrane protein YciQ-like C-terminal" evidence="5">
    <location>
        <begin position="445"/>
        <end position="554"/>
    </location>
</feature>
<feature type="domain" description="DUF2207" evidence="4">
    <location>
        <begin position="30"/>
        <end position="219"/>
    </location>
</feature>
<evidence type="ECO:0000259" key="5">
    <source>
        <dbReference type="Pfam" id="PF20990"/>
    </source>
</evidence>
<feature type="transmembrane region" description="Helical" evidence="2">
    <location>
        <begin position="237"/>
        <end position="257"/>
    </location>
</feature>
<feature type="compositionally biased region" description="Gly residues" evidence="1">
    <location>
        <begin position="614"/>
        <end position="632"/>
    </location>
</feature>
<dbReference type="Proteomes" id="UP000264217">
    <property type="component" value="Unassembled WGS sequence"/>
</dbReference>
<name>A0A372NXE3_9SPHI</name>
<evidence type="ECO:0000256" key="1">
    <source>
        <dbReference type="SAM" id="MobiDB-lite"/>
    </source>
</evidence>
<keyword evidence="7" id="KW-1185">Reference proteome</keyword>
<feature type="transmembrane region" description="Helical" evidence="2">
    <location>
        <begin position="446"/>
        <end position="467"/>
    </location>
</feature>
<dbReference type="EMBL" id="QWDC01000001">
    <property type="protein sequence ID" value="RFZ94780.1"/>
    <property type="molecule type" value="Genomic_DNA"/>
</dbReference>
<keyword evidence="2" id="KW-1133">Transmembrane helix</keyword>
<gene>
    <name evidence="6" type="ORF">D0C36_04380</name>
</gene>
<accession>A0A372NXE3</accession>
<dbReference type="Pfam" id="PF20990">
    <property type="entry name" value="DUF2207_C"/>
    <property type="match status" value="2"/>
</dbReference>
<dbReference type="InterPro" id="IPR018702">
    <property type="entry name" value="DUF2207"/>
</dbReference>
<dbReference type="InterPro" id="IPR048389">
    <property type="entry name" value="YciQ-like_C"/>
</dbReference>
<feature type="transmembrane region" description="Helical" evidence="2">
    <location>
        <begin position="473"/>
        <end position="492"/>
    </location>
</feature>
<sequence length="632" mass="69092">MIKRISLIICSLVFLGLHAFAQDSVQTERIINFHSDISIDSTGLVKVTEHIKVYAAGDRIQHGLLRKIPLYRTDRLGTSKKVDFEITDVKKNNVKEPYKTKEESGNRNIYVGSADVYLEKGIYEYAITYQSRGHIGFFDGYDELYWNVTGNDWDFNIEQASATITFPGGAKGGNVSCYTGVSGSTATDCNSNFNPDGSVTFKAAHQLNQGEGFTVAAAFTAGIIKRPGKWELMYQDYFNVIAGAAMLLIFAGIYYALWNKYGRDPVKPVVVPTFHIPQGWSPALLRYFDRKGYDDKGSAISIINMAVKKTVKINATDAGSKEYQFVKLTEDTDSLANEERAFFNEIFSKQQSIKTTSSNARKFTAARKDHRDSVVSQLKLTDYFVSNSRFSIWMAVFAVIALIAYLISVGEGKPLFLLFLLPFIAFGVSFFINGIKGFKDSIGGSIIMIIFGLIFGGVPLVMAVLLIGFSSPVTMVVILGMVVMYIVFLKAIKNITFEGIEIKSQVDGFKLYLSTAEENRLNLLNPPELTPQVFEKFLPYAIALGLENAWGNKFSAVLDAAGYEPDWYTGEDDYRRFAYSVPSSFYNSVSITPPSTSTGSSSGSSGSSSWSSGSSGGGSSGGGGGGGGGGGW</sequence>
<evidence type="ECO:0000313" key="7">
    <source>
        <dbReference type="Proteomes" id="UP000264217"/>
    </source>
</evidence>
<feature type="transmembrane region" description="Helical" evidence="2">
    <location>
        <begin position="415"/>
        <end position="434"/>
    </location>
</feature>
<reference evidence="6 7" key="1">
    <citation type="submission" date="2018-08" db="EMBL/GenBank/DDBJ databases">
        <title>Mucilaginibacter sp. MYSH2.</title>
        <authorList>
            <person name="Seo T."/>
        </authorList>
    </citation>
    <scope>NUCLEOTIDE SEQUENCE [LARGE SCALE GENOMIC DNA]</scope>
    <source>
        <strain evidence="6 7">MYSH2</strain>
    </source>
</reference>
<feature type="signal peptide" evidence="3">
    <location>
        <begin position="1"/>
        <end position="21"/>
    </location>
</feature>
<keyword evidence="2" id="KW-0472">Membrane</keyword>
<dbReference type="Pfam" id="PF09972">
    <property type="entry name" value="DUF2207"/>
    <property type="match status" value="1"/>
</dbReference>
<feature type="domain" description="Predicted membrane protein YciQ-like C-terminal" evidence="5">
    <location>
        <begin position="275"/>
        <end position="433"/>
    </location>
</feature>
<dbReference type="AlphaFoldDB" id="A0A372NXE3"/>
<keyword evidence="3" id="KW-0732">Signal</keyword>
<feature type="region of interest" description="Disordered" evidence="1">
    <location>
        <begin position="592"/>
        <end position="632"/>
    </location>
</feature>